<keyword evidence="1" id="KW-1133">Transmembrane helix</keyword>
<protein>
    <submittedName>
        <fullName evidence="2">Uncharacterized protein</fullName>
    </submittedName>
</protein>
<evidence type="ECO:0000256" key="1">
    <source>
        <dbReference type="SAM" id="Phobius"/>
    </source>
</evidence>
<reference evidence="2" key="1">
    <citation type="submission" date="2014-08" db="EMBL/GenBank/DDBJ databases">
        <authorList>
            <person name="Sharma Rahul"/>
            <person name="Thines Marco"/>
        </authorList>
    </citation>
    <scope>NUCLEOTIDE SEQUENCE</scope>
</reference>
<proteinExistence type="predicted"/>
<keyword evidence="1" id="KW-0472">Membrane</keyword>
<evidence type="ECO:0000313" key="2">
    <source>
        <dbReference type="EMBL" id="CED83496.1"/>
    </source>
</evidence>
<organism evidence="2">
    <name type="scientific">Phaffia rhodozyma</name>
    <name type="common">Yeast</name>
    <name type="synonym">Xanthophyllomyces dendrorhous</name>
    <dbReference type="NCBI Taxonomy" id="264483"/>
    <lineage>
        <taxon>Eukaryota</taxon>
        <taxon>Fungi</taxon>
        <taxon>Dikarya</taxon>
        <taxon>Basidiomycota</taxon>
        <taxon>Agaricomycotina</taxon>
        <taxon>Tremellomycetes</taxon>
        <taxon>Cystofilobasidiales</taxon>
        <taxon>Mrakiaceae</taxon>
        <taxon>Phaffia</taxon>
    </lineage>
</organism>
<keyword evidence="1" id="KW-0812">Transmembrane</keyword>
<sequence>MSFVYRPIQKAFHEYPVYSWCCAIFLVGPTYYFGNRTYKRVNNIPRIEDIPYAYPDLKRARVPVPSKYDD</sequence>
<dbReference type="EMBL" id="LN483142">
    <property type="protein sequence ID" value="CED83496.1"/>
    <property type="molecule type" value="Genomic_DNA"/>
</dbReference>
<name>A0A0F7SQ39_PHARH</name>
<dbReference type="AlphaFoldDB" id="A0A0F7SQ39"/>
<accession>A0A0F7SQ39</accession>
<feature type="transmembrane region" description="Helical" evidence="1">
    <location>
        <begin position="15"/>
        <end position="34"/>
    </location>
</feature>